<evidence type="ECO:0000313" key="1">
    <source>
        <dbReference type="EMBL" id="SHE53874.1"/>
    </source>
</evidence>
<dbReference type="Proteomes" id="UP000184035">
    <property type="component" value="Unassembled WGS sequence"/>
</dbReference>
<proteinExistence type="predicted"/>
<gene>
    <name evidence="1" type="ORF">SAMN05443638_104124</name>
</gene>
<dbReference type="AlphaFoldDB" id="A0A1M4UB16"/>
<protein>
    <submittedName>
        <fullName evidence="1">Uncharacterized protein</fullName>
    </submittedName>
</protein>
<sequence>MINIIFFLAFIDYIEKNKYKNIDKNLLNFTFILLIISLFTSSKNKSSISNDNLNKKPKKINLLQSSKDFNIDKFLKDKENNEFKIVTSKRNRPLKKYIKKEKNSSKFTNLLPDTNSYRKKENKDHIVKTKKLEEKNKILKLPLENPTKEPNKEDSIDNGSSNKIETLIKKDYKGVTISTFIDNLGFVTGEVVFRIDNIIALKLNNNTIIFINSPYISGFF</sequence>
<reference evidence="1 2" key="1">
    <citation type="submission" date="2016-11" db="EMBL/GenBank/DDBJ databases">
        <authorList>
            <person name="Jaros S."/>
            <person name="Januszkiewicz K."/>
            <person name="Wedrychowicz H."/>
        </authorList>
    </citation>
    <scope>NUCLEOTIDE SEQUENCE [LARGE SCALE GENOMIC DNA]</scope>
    <source>
        <strain evidence="1 2">DSM 2631</strain>
    </source>
</reference>
<organism evidence="1 2">
    <name type="scientific">Clostridium fallax</name>
    <dbReference type="NCBI Taxonomy" id="1533"/>
    <lineage>
        <taxon>Bacteria</taxon>
        <taxon>Bacillati</taxon>
        <taxon>Bacillota</taxon>
        <taxon>Clostridia</taxon>
        <taxon>Eubacteriales</taxon>
        <taxon>Clostridiaceae</taxon>
        <taxon>Clostridium</taxon>
    </lineage>
</organism>
<dbReference type="RefSeq" id="WP_072893282.1">
    <property type="nucleotide sequence ID" value="NZ_FQVM01000004.1"/>
</dbReference>
<accession>A0A1M4UB16</accession>
<keyword evidence="2" id="KW-1185">Reference proteome</keyword>
<name>A0A1M4UB16_9CLOT</name>
<dbReference type="EMBL" id="FQVM01000004">
    <property type="protein sequence ID" value="SHE53874.1"/>
    <property type="molecule type" value="Genomic_DNA"/>
</dbReference>
<evidence type="ECO:0000313" key="2">
    <source>
        <dbReference type="Proteomes" id="UP000184035"/>
    </source>
</evidence>